<keyword evidence="2" id="KW-1185">Reference proteome</keyword>
<reference evidence="1 2" key="1">
    <citation type="submission" date="2020-07" db="EMBL/GenBank/DDBJ databases">
        <title>Sequencing the genomes of 1000 actinobacteria strains.</title>
        <authorList>
            <person name="Klenk H.-P."/>
        </authorList>
    </citation>
    <scope>NUCLEOTIDE SEQUENCE [LARGE SCALE GENOMIC DNA]</scope>
    <source>
        <strain evidence="1 2">DSM 45975</strain>
    </source>
</reference>
<evidence type="ECO:0000313" key="1">
    <source>
        <dbReference type="EMBL" id="MBA8825554.1"/>
    </source>
</evidence>
<dbReference type="AlphaFoldDB" id="A0A839DVM9"/>
<proteinExistence type="predicted"/>
<accession>A0A839DVM9</accession>
<dbReference type="RefSeq" id="WP_182544726.1">
    <property type="nucleotide sequence ID" value="NZ_JACGWZ010000003.1"/>
</dbReference>
<dbReference type="Proteomes" id="UP000569329">
    <property type="component" value="Unassembled WGS sequence"/>
</dbReference>
<organism evidence="1 2">
    <name type="scientific">Halosaccharopolyspora lacisalsi</name>
    <dbReference type="NCBI Taxonomy" id="1000566"/>
    <lineage>
        <taxon>Bacteria</taxon>
        <taxon>Bacillati</taxon>
        <taxon>Actinomycetota</taxon>
        <taxon>Actinomycetes</taxon>
        <taxon>Pseudonocardiales</taxon>
        <taxon>Pseudonocardiaceae</taxon>
        <taxon>Halosaccharopolyspora</taxon>
    </lineage>
</organism>
<dbReference type="EMBL" id="JACGWZ010000003">
    <property type="protein sequence ID" value="MBA8825554.1"/>
    <property type="molecule type" value="Genomic_DNA"/>
</dbReference>
<protein>
    <submittedName>
        <fullName evidence="1">Uncharacterized protein</fullName>
    </submittedName>
</protein>
<gene>
    <name evidence="1" type="ORF">FHX42_002905</name>
</gene>
<sequence length="61" mass="6727">MRLDDAVSRRLVGDELTVEHASGRTERTHVPPEHLEDTLRGLVLVLVLGTAELDALRARIG</sequence>
<evidence type="ECO:0000313" key="2">
    <source>
        <dbReference type="Proteomes" id="UP000569329"/>
    </source>
</evidence>
<comment type="caution">
    <text evidence="1">The sequence shown here is derived from an EMBL/GenBank/DDBJ whole genome shotgun (WGS) entry which is preliminary data.</text>
</comment>
<name>A0A839DVM9_9PSEU</name>